<dbReference type="SMART" id="SM00387">
    <property type="entry name" value="HATPase_c"/>
    <property type="match status" value="1"/>
</dbReference>
<comment type="catalytic activity">
    <reaction evidence="1">
        <text>ATP + protein L-histidine = ADP + protein N-phospho-L-histidine.</text>
        <dbReference type="EC" id="2.7.13.3"/>
    </reaction>
</comment>
<evidence type="ECO:0000256" key="1">
    <source>
        <dbReference type="ARBA" id="ARBA00000085"/>
    </source>
</evidence>
<dbReference type="CDD" id="cd16917">
    <property type="entry name" value="HATPase_UhpB-NarQ-NarX-like"/>
    <property type="match status" value="1"/>
</dbReference>
<keyword evidence="12" id="KW-1185">Reference proteome</keyword>
<dbReference type="PANTHER" id="PTHR24421">
    <property type="entry name" value="NITRATE/NITRITE SENSOR PROTEIN NARX-RELATED"/>
    <property type="match status" value="1"/>
</dbReference>
<evidence type="ECO:0000259" key="10">
    <source>
        <dbReference type="SMART" id="SM00387"/>
    </source>
</evidence>
<dbReference type="RefSeq" id="WP_068606063.1">
    <property type="nucleotide sequence ID" value="NZ_CP011388.1"/>
</dbReference>
<dbReference type="EMBL" id="CP011388">
    <property type="protein sequence ID" value="ANE46509.1"/>
    <property type="molecule type" value="Genomic_DNA"/>
</dbReference>
<evidence type="ECO:0000313" key="11">
    <source>
        <dbReference type="EMBL" id="ANE46509.1"/>
    </source>
</evidence>
<dbReference type="InterPro" id="IPR036890">
    <property type="entry name" value="HATPase_C_sf"/>
</dbReference>
<proteinExistence type="predicted"/>
<evidence type="ECO:0000256" key="5">
    <source>
        <dbReference type="ARBA" id="ARBA00022741"/>
    </source>
</evidence>
<feature type="transmembrane region" description="Helical" evidence="9">
    <location>
        <begin position="70"/>
        <end position="91"/>
    </location>
</feature>
<evidence type="ECO:0000313" key="12">
    <source>
        <dbReference type="Proteomes" id="UP000076927"/>
    </source>
</evidence>
<evidence type="ECO:0000256" key="8">
    <source>
        <dbReference type="ARBA" id="ARBA00023012"/>
    </source>
</evidence>
<evidence type="ECO:0000256" key="7">
    <source>
        <dbReference type="ARBA" id="ARBA00022840"/>
    </source>
</evidence>
<evidence type="ECO:0000256" key="3">
    <source>
        <dbReference type="ARBA" id="ARBA00022553"/>
    </source>
</evidence>
<name>A0A172THH9_9BACL</name>
<evidence type="ECO:0000256" key="6">
    <source>
        <dbReference type="ARBA" id="ARBA00022777"/>
    </source>
</evidence>
<sequence length="517" mass="58758">MMEEPILRYGTIGLKWCLFVAGIASYAYGLGHLAGVMLIALFVQTLQMILQFKRTRGIPFQITVTGSLMFNMYLLGVTGGLSSPFLLYVLADLLCVKLIMKRKLYYVVTAVYLVSIPIVFASSGITTIYEHRYYAVYGFYICLFYGLSAGLQWISGKVMREIRNAVTLYSHHRLHTRVLQHDRIRGLEQLLASVLNRSGKDVMLTFTKPGLQGTEQEWSHVYYANYLKLHPPARVKSYLVLPSITGDPYSTYVQGLKDRKGVPYGWLLIRAQRNEINILHQLYIRIVLMSLETAYDQEASAIEMQEKAVLLERNQIAQNIHDGIAQELFFISIQLFQLRSALPAEAEQEALPLLREIEKKVKDSHRGMRNYIMELKDEKRKINLHHAIETLLDRITANTGVTPVFRKSGWVPDERLEVEEAIYHLVEEAANNVIKHAKATRLQVNLEVTSVQWTIVIHDDGVGMEDITAAQVSGRFGLTGMENRIKSFNGAISFQSDLSSGTTVTAYIPRERTRAYV</sequence>
<dbReference type="InterPro" id="IPR011712">
    <property type="entry name" value="Sig_transdc_His_kin_sub3_dim/P"/>
</dbReference>
<keyword evidence="4" id="KW-0808">Transferase</keyword>
<dbReference type="GO" id="GO:0005524">
    <property type="term" value="F:ATP binding"/>
    <property type="evidence" value="ECO:0007669"/>
    <property type="project" value="UniProtKB-KW"/>
</dbReference>
<feature type="domain" description="Histidine kinase/HSP90-like ATPase" evidence="10">
    <location>
        <begin position="417"/>
        <end position="512"/>
    </location>
</feature>
<keyword evidence="9" id="KW-0812">Transmembrane</keyword>
<evidence type="ECO:0000256" key="2">
    <source>
        <dbReference type="ARBA" id="ARBA00012438"/>
    </source>
</evidence>
<feature type="transmembrane region" description="Helical" evidence="9">
    <location>
        <begin position="33"/>
        <end position="50"/>
    </location>
</feature>
<feature type="transmembrane region" description="Helical" evidence="9">
    <location>
        <begin position="134"/>
        <end position="154"/>
    </location>
</feature>
<dbReference type="Pfam" id="PF07730">
    <property type="entry name" value="HisKA_3"/>
    <property type="match status" value="1"/>
</dbReference>
<organism evidence="11 12">
    <name type="scientific">Paenibacillus swuensis</name>
    <dbReference type="NCBI Taxonomy" id="1178515"/>
    <lineage>
        <taxon>Bacteria</taxon>
        <taxon>Bacillati</taxon>
        <taxon>Bacillota</taxon>
        <taxon>Bacilli</taxon>
        <taxon>Bacillales</taxon>
        <taxon>Paenibacillaceae</taxon>
        <taxon>Paenibacillus</taxon>
    </lineage>
</organism>
<dbReference type="GO" id="GO:0000155">
    <property type="term" value="F:phosphorelay sensor kinase activity"/>
    <property type="evidence" value="ECO:0007669"/>
    <property type="project" value="InterPro"/>
</dbReference>
<evidence type="ECO:0000256" key="9">
    <source>
        <dbReference type="SAM" id="Phobius"/>
    </source>
</evidence>
<dbReference type="Gene3D" id="1.20.5.1930">
    <property type="match status" value="1"/>
</dbReference>
<dbReference type="SUPFAM" id="SSF55874">
    <property type="entry name" value="ATPase domain of HSP90 chaperone/DNA topoisomerase II/histidine kinase"/>
    <property type="match status" value="1"/>
</dbReference>
<dbReference type="Proteomes" id="UP000076927">
    <property type="component" value="Chromosome"/>
</dbReference>
<accession>A0A172THH9</accession>
<dbReference type="InterPro" id="IPR050482">
    <property type="entry name" value="Sensor_HK_TwoCompSys"/>
</dbReference>
<keyword evidence="6" id="KW-0418">Kinase</keyword>
<keyword evidence="9" id="KW-1133">Transmembrane helix</keyword>
<dbReference type="OrthoDB" id="9781904at2"/>
<gene>
    <name evidence="11" type="ORF">SY83_09710</name>
</gene>
<keyword evidence="3" id="KW-0597">Phosphoprotein</keyword>
<reference evidence="11 12" key="1">
    <citation type="submission" date="2015-01" db="EMBL/GenBank/DDBJ databases">
        <title>Paenibacillus swuensis/DY6/whole genome sequencing.</title>
        <authorList>
            <person name="Kim M.K."/>
            <person name="Srinivasan S."/>
            <person name="Lee J.-J."/>
        </authorList>
    </citation>
    <scope>NUCLEOTIDE SEQUENCE [LARGE SCALE GENOMIC DNA]</scope>
    <source>
        <strain evidence="11 12">DY6</strain>
    </source>
</reference>
<dbReference type="PANTHER" id="PTHR24421:SF10">
    <property type="entry name" value="NITRATE_NITRITE SENSOR PROTEIN NARQ"/>
    <property type="match status" value="1"/>
</dbReference>
<evidence type="ECO:0000256" key="4">
    <source>
        <dbReference type="ARBA" id="ARBA00022679"/>
    </source>
</evidence>
<dbReference type="InterPro" id="IPR003594">
    <property type="entry name" value="HATPase_dom"/>
</dbReference>
<keyword evidence="5" id="KW-0547">Nucleotide-binding</keyword>
<dbReference type="GO" id="GO:0016020">
    <property type="term" value="C:membrane"/>
    <property type="evidence" value="ECO:0007669"/>
    <property type="project" value="InterPro"/>
</dbReference>
<dbReference type="GO" id="GO:0046983">
    <property type="term" value="F:protein dimerization activity"/>
    <property type="evidence" value="ECO:0007669"/>
    <property type="project" value="InterPro"/>
</dbReference>
<dbReference type="EC" id="2.7.13.3" evidence="2"/>
<dbReference type="PATRIC" id="fig|1178515.4.peg.1943"/>
<keyword evidence="8" id="KW-0902">Two-component regulatory system</keyword>
<keyword evidence="9" id="KW-0472">Membrane</keyword>
<dbReference type="Pfam" id="PF02518">
    <property type="entry name" value="HATPase_c"/>
    <property type="match status" value="1"/>
</dbReference>
<protein>
    <recommendedName>
        <fullName evidence="2">histidine kinase</fullName>
        <ecNumber evidence="2">2.7.13.3</ecNumber>
    </recommendedName>
</protein>
<dbReference type="AlphaFoldDB" id="A0A172THH9"/>
<dbReference type="Gene3D" id="3.30.565.10">
    <property type="entry name" value="Histidine kinase-like ATPase, C-terminal domain"/>
    <property type="match status" value="1"/>
</dbReference>
<feature type="transmembrane region" description="Helical" evidence="9">
    <location>
        <begin position="103"/>
        <end position="128"/>
    </location>
</feature>
<dbReference type="KEGG" id="pswu:SY83_09710"/>
<keyword evidence="7" id="KW-0067">ATP-binding</keyword>
<dbReference type="STRING" id="1178515.SY83_09710"/>